<name>A0A2Z7AXH2_9LAMI</name>
<sequence length="137" mass="15568">MRCAVRLSKETGRHPDCNSKGTPKLEQLKMSMVEHLGDARAGTTQYEHGARNIKLVHQLGTRAFQRSSAKRFSEEQNKRRSSATERLDELEVTPFDGDEEESVCRGYSIGLHRAKLAWKNTSWISTSHQLSIDPEEL</sequence>
<evidence type="ECO:0000313" key="3">
    <source>
        <dbReference type="Proteomes" id="UP000250235"/>
    </source>
</evidence>
<feature type="region of interest" description="Disordered" evidence="1">
    <location>
        <begin position="1"/>
        <end position="22"/>
    </location>
</feature>
<organism evidence="2 3">
    <name type="scientific">Dorcoceras hygrometricum</name>
    <dbReference type="NCBI Taxonomy" id="472368"/>
    <lineage>
        <taxon>Eukaryota</taxon>
        <taxon>Viridiplantae</taxon>
        <taxon>Streptophyta</taxon>
        <taxon>Embryophyta</taxon>
        <taxon>Tracheophyta</taxon>
        <taxon>Spermatophyta</taxon>
        <taxon>Magnoliopsida</taxon>
        <taxon>eudicotyledons</taxon>
        <taxon>Gunneridae</taxon>
        <taxon>Pentapetalae</taxon>
        <taxon>asterids</taxon>
        <taxon>lamiids</taxon>
        <taxon>Lamiales</taxon>
        <taxon>Gesneriaceae</taxon>
        <taxon>Didymocarpoideae</taxon>
        <taxon>Trichosporeae</taxon>
        <taxon>Loxocarpinae</taxon>
        <taxon>Dorcoceras</taxon>
    </lineage>
</organism>
<feature type="region of interest" description="Disordered" evidence="1">
    <location>
        <begin position="66"/>
        <end position="95"/>
    </location>
</feature>
<feature type="compositionally biased region" description="Basic and acidic residues" evidence="1">
    <location>
        <begin position="7"/>
        <end position="17"/>
    </location>
</feature>
<keyword evidence="3" id="KW-1185">Reference proteome</keyword>
<feature type="compositionally biased region" description="Basic and acidic residues" evidence="1">
    <location>
        <begin position="71"/>
        <end position="89"/>
    </location>
</feature>
<protein>
    <submittedName>
        <fullName evidence="2">Uncharacterized protein</fullName>
    </submittedName>
</protein>
<dbReference type="AlphaFoldDB" id="A0A2Z7AXH2"/>
<dbReference type="EMBL" id="KV012875">
    <property type="protein sequence ID" value="KZV24149.1"/>
    <property type="molecule type" value="Genomic_DNA"/>
</dbReference>
<dbReference type="Proteomes" id="UP000250235">
    <property type="component" value="Unassembled WGS sequence"/>
</dbReference>
<evidence type="ECO:0000256" key="1">
    <source>
        <dbReference type="SAM" id="MobiDB-lite"/>
    </source>
</evidence>
<evidence type="ECO:0000313" key="2">
    <source>
        <dbReference type="EMBL" id="KZV24149.1"/>
    </source>
</evidence>
<gene>
    <name evidence="2" type="ORF">F511_28417</name>
</gene>
<accession>A0A2Z7AXH2</accession>
<proteinExistence type="predicted"/>
<reference evidence="2 3" key="1">
    <citation type="journal article" date="2015" name="Proc. Natl. Acad. Sci. U.S.A.">
        <title>The resurrection genome of Boea hygrometrica: A blueprint for survival of dehydration.</title>
        <authorList>
            <person name="Xiao L."/>
            <person name="Yang G."/>
            <person name="Zhang L."/>
            <person name="Yang X."/>
            <person name="Zhao S."/>
            <person name="Ji Z."/>
            <person name="Zhou Q."/>
            <person name="Hu M."/>
            <person name="Wang Y."/>
            <person name="Chen M."/>
            <person name="Xu Y."/>
            <person name="Jin H."/>
            <person name="Xiao X."/>
            <person name="Hu G."/>
            <person name="Bao F."/>
            <person name="Hu Y."/>
            <person name="Wan P."/>
            <person name="Li L."/>
            <person name="Deng X."/>
            <person name="Kuang T."/>
            <person name="Xiang C."/>
            <person name="Zhu J.K."/>
            <person name="Oliver M.J."/>
            <person name="He Y."/>
        </authorList>
    </citation>
    <scope>NUCLEOTIDE SEQUENCE [LARGE SCALE GENOMIC DNA]</scope>
    <source>
        <strain evidence="3">cv. XS01</strain>
    </source>
</reference>